<name>A0AB34K8B0_PRYPA</name>
<evidence type="ECO:0000256" key="4">
    <source>
        <dbReference type="PROSITE-ProRule" id="PRU00175"/>
    </source>
</evidence>
<accession>A0AB34K8B0</accession>
<dbReference type="PANTHER" id="PTHR45969">
    <property type="entry name" value="RING ZINC FINGER PROTEIN-RELATED"/>
    <property type="match status" value="1"/>
</dbReference>
<dbReference type="InterPro" id="IPR001841">
    <property type="entry name" value="Znf_RING"/>
</dbReference>
<sequence>MEQRDDQLAAAPTPVPTQDAEVDEYQPPRATPMQEFIALYPLPYAIVSARMLLVSSAVVLCLVVHNVVILVSVFEDDKSQSLNPVLRFAALARVIAAIPRPILWWRIYVLYTAAMREPTTLRVAQRLIAAHRDRRIRCNAALNNVYNVWLLGVITTLAYRYLQRADDERTLFERALCRHACWCVLFMVTSHLVSVVAMLSKIHSGEEEQALHARQLERCSECIEVDEAMQQRLADDPCIICFATFEEKQIVRKLPRCGHLFHKHCADAWLLKHGRGRMACPICSSEIGVELDVEEEKDPQVSRELAWLAEVRRLHPGIDFW</sequence>
<dbReference type="AlphaFoldDB" id="A0AB34K8B0"/>
<dbReference type="PROSITE" id="PS50089">
    <property type="entry name" value="ZF_RING_2"/>
    <property type="match status" value="1"/>
</dbReference>
<evidence type="ECO:0000256" key="3">
    <source>
        <dbReference type="ARBA" id="ARBA00022833"/>
    </source>
</evidence>
<organism evidence="8 9">
    <name type="scientific">Prymnesium parvum</name>
    <name type="common">Toxic golden alga</name>
    <dbReference type="NCBI Taxonomy" id="97485"/>
    <lineage>
        <taxon>Eukaryota</taxon>
        <taxon>Haptista</taxon>
        <taxon>Haptophyta</taxon>
        <taxon>Prymnesiophyceae</taxon>
        <taxon>Prymnesiales</taxon>
        <taxon>Prymnesiaceae</taxon>
        <taxon>Prymnesium</taxon>
    </lineage>
</organism>
<comment type="caution">
    <text evidence="8">The sequence shown here is derived from an EMBL/GenBank/DDBJ whole genome shotgun (WGS) entry which is preliminary data.</text>
</comment>
<dbReference type="SUPFAM" id="SSF57850">
    <property type="entry name" value="RING/U-box"/>
    <property type="match status" value="1"/>
</dbReference>
<evidence type="ECO:0000313" key="9">
    <source>
        <dbReference type="Proteomes" id="UP001515480"/>
    </source>
</evidence>
<gene>
    <name evidence="8" type="ORF">AB1Y20_000439</name>
</gene>
<keyword evidence="2 4" id="KW-0863">Zinc-finger</keyword>
<keyword evidence="6" id="KW-0472">Membrane</keyword>
<keyword evidence="1" id="KW-0479">Metal-binding</keyword>
<feature type="transmembrane region" description="Helical" evidence="6">
    <location>
        <begin position="145"/>
        <end position="162"/>
    </location>
</feature>
<dbReference type="SMART" id="SM00184">
    <property type="entry name" value="RING"/>
    <property type="match status" value="1"/>
</dbReference>
<evidence type="ECO:0000256" key="2">
    <source>
        <dbReference type="ARBA" id="ARBA00022771"/>
    </source>
</evidence>
<keyword evidence="6" id="KW-0812">Transmembrane</keyword>
<dbReference type="GO" id="GO:0008270">
    <property type="term" value="F:zinc ion binding"/>
    <property type="evidence" value="ECO:0007669"/>
    <property type="project" value="UniProtKB-KW"/>
</dbReference>
<evidence type="ECO:0000256" key="5">
    <source>
        <dbReference type="SAM" id="MobiDB-lite"/>
    </source>
</evidence>
<feature type="region of interest" description="Disordered" evidence="5">
    <location>
        <begin position="1"/>
        <end position="23"/>
    </location>
</feature>
<keyword evidence="6" id="KW-1133">Transmembrane helix</keyword>
<evidence type="ECO:0000259" key="7">
    <source>
        <dbReference type="PROSITE" id="PS50089"/>
    </source>
</evidence>
<dbReference type="SMART" id="SM01197">
    <property type="entry name" value="FANCL_C"/>
    <property type="match status" value="1"/>
</dbReference>
<feature type="transmembrane region" description="Helical" evidence="6">
    <location>
        <begin position="51"/>
        <end position="73"/>
    </location>
</feature>
<dbReference type="Proteomes" id="UP001515480">
    <property type="component" value="Unassembled WGS sequence"/>
</dbReference>
<protein>
    <recommendedName>
        <fullName evidence="7">RING-type domain-containing protein</fullName>
    </recommendedName>
</protein>
<dbReference type="EMBL" id="JBGBPQ010000001">
    <property type="protein sequence ID" value="KAL1529493.1"/>
    <property type="molecule type" value="Genomic_DNA"/>
</dbReference>
<evidence type="ECO:0000313" key="8">
    <source>
        <dbReference type="EMBL" id="KAL1529493.1"/>
    </source>
</evidence>
<feature type="transmembrane region" description="Helical" evidence="6">
    <location>
        <begin position="85"/>
        <end position="107"/>
    </location>
</feature>
<reference evidence="8 9" key="1">
    <citation type="journal article" date="2024" name="Science">
        <title>Giant polyketide synthase enzymes in the biosynthesis of giant marine polyether toxins.</title>
        <authorList>
            <person name="Fallon T.R."/>
            <person name="Shende V.V."/>
            <person name="Wierzbicki I.H."/>
            <person name="Pendleton A.L."/>
            <person name="Watervoot N.F."/>
            <person name="Auber R.P."/>
            <person name="Gonzalez D.J."/>
            <person name="Wisecaver J.H."/>
            <person name="Moore B.S."/>
        </authorList>
    </citation>
    <scope>NUCLEOTIDE SEQUENCE [LARGE SCALE GENOMIC DNA]</scope>
    <source>
        <strain evidence="8 9">12B1</strain>
    </source>
</reference>
<dbReference type="Gene3D" id="3.30.40.10">
    <property type="entry name" value="Zinc/RING finger domain, C3HC4 (zinc finger)"/>
    <property type="match status" value="1"/>
</dbReference>
<evidence type="ECO:0000256" key="6">
    <source>
        <dbReference type="SAM" id="Phobius"/>
    </source>
</evidence>
<keyword evidence="9" id="KW-1185">Reference proteome</keyword>
<evidence type="ECO:0000256" key="1">
    <source>
        <dbReference type="ARBA" id="ARBA00022723"/>
    </source>
</evidence>
<keyword evidence="3" id="KW-0862">Zinc</keyword>
<dbReference type="InterPro" id="IPR013083">
    <property type="entry name" value="Znf_RING/FYVE/PHD"/>
</dbReference>
<dbReference type="Pfam" id="PF13639">
    <property type="entry name" value="zf-RING_2"/>
    <property type="match status" value="1"/>
</dbReference>
<feature type="domain" description="RING-type" evidence="7">
    <location>
        <begin position="238"/>
        <end position="284"/>
    </location>
</feature>
<proteinExistence type="predicted"/>